<accession>A0A3A1R4E5</accession>
<organism evidence="7 8">
    <name type="scientific">Bacillus salacetis</name>
    <dbReference type="NCBI Taxonomy" id="2315464"/>
    <lineage>
        <taxon>Bacteria</taxon>
        <taxon>Bacillati</taxon>
        <taxon>Bacillota</taxon>
        <taxon>Bacilli</taxon>
        <taxon>Bacillales</taxon>
        <taxon>Bacillaceae</taxon>
        <taxon>Bacillus</taxon>
    </lineage>
</organism>
<dbReference type="EMBL" id="QXIR01000007">
    <property type="protein sequence ID" value="RIW35636.1"/>
    <property type="molecule type" value="Genomic_DNA"/>
</dbReference>
<dbReference type="Proteomes" id="UP000265801">
    <property type="component" value="Unassembled WGS sequence"/>
</dbReference>
<dbReference type="InterPro" id="IPR006480">
    <property type="entry name" value="Phage_holin_4_1"/>
</dbReference>
<feature type="transmembrane region" description="Helical" evidence="6">
    <location>
        <begin position="27"/>
        <end position="53"/>
    </location>
</feature>
<proteinExistence type="inferred from homology"/>
<evidence type="ECO:0000256" key="1">
    <source>
        <dbReference type="ARBA" id="ARBA00004141"/>
    </source>
</evidence>
<feature type="transmembrane region" description="Helical" evidence="6">
    <location>
        <begin position="65"/>
        <end position="82"/>
    </location>
</feature>
<name>A0A3A1R4E5_9BACI</name>
<keyword evidence="3 6" id="KW-1133">Transmembrane helix</keyword>
<comment type="subcellular location">
    <subcellularLocation>
        <location evidence="1">Membrane</location>
        <topology evidence="1">Multi-pass membrane protein</topology>
    </subcellularLocation>
</comment>
<dbReference type="Pfam" id="PF05105">
    <property type="entry name" value="Phage_holin_4_1"/>
    <property type="match status" value="1"/>
</dbReference>
<keyword evidence="8" id="KW-1185">Reference proteome</keyword>
<evidence type="ECO:0000256" key="4">
    <source>
        <dbReference type="ARBA" id="ARBA00023136"/>
    </source>
</evidence>
<evidence type="ECO:0000313" key="7">
    <source>
        <dbReference type="EMBL" id="RIW35636.1"/>
    </source>
</evidence>
<dbReference type="GO" id="GO:0016020">
    <property type="term" value="C:membrane"/>
    <property type="evidence" value="ECO:0007669"/>
    <property type="project" value="UniProtKB-SubCell"/>
</dbReference>
<evidence type="ECO:0000313" key="8">
    <source>
        <dbReference type="Proteomes" id="UP000265801"/>
    </source>
</evidence>
<dbReference type="OrthoDB" id="88184at2"/>
<comment type="similarity">
    <text evidence="5">Belongs to the bacteriophage holin family. Cp-1 holin subfamily.</text>
</comment>
<evidence type="ECO:0000256" key="3">
    <source>
        <dbReference type="ARBA" id="ARBA00022989"/>
    </source>
</evidence>
<evidence type="ECO:0000256" key="6">
    <source>
        <dbReference type="SAM" id="Phobius"/>
    </source>
</evidence>
<reference evidence="7 8" key="1">
    <citation type="submission" date="2018-09" db="EMBL/GenBank/DDBJ databases">
        <title>Bacillus saliacetes sp. nov., isolated from Thai shrimp paste (Ka-pi).</title>
        <authorList>
            <person name="Daroonpunt R."/>
            <person name="Tanasupawat S."/>
            <person name="Yiamsombut S."/>
        </authorList>
    </citation>
    <scope>NUCLEOTIDE SEQUENCE [LARGE SCALE GENOMIC DNA]</scope>
    <source>
        <strain evidence="7 8">SKP7-4</strain>
    </source>
</reference>
<gene>
    <name evidence="7" type="ORF">D3H55_07055</name>
</gene>
<dbReference type="RefSeq" id="WP_119546201.1">
    <property type="nucleotide sequence ID" value="NZ_QXIR01000007.1"/>
</dbReference>
<keyword evidence="4 6" id="KW-0472">Membrane</keyword>
<protein>
    <submittedName>
        <fullName evidence="7">Holin</fullName>
    </submittedName>
</protein>
<dbReference type="NCBIfam" id="TIGR01593">
    <property type="entry name" value="holin_tox_secr"/>
    <property type="match status" value="1"/>
</dbReference>
<sequence length="136" mass="14705">MNKWIIPFVSIITSTVSNMTGSGWSKLLTILVIAVILDYITGLIAGGITGILSSKKGMKGIGKKVIIFSIVAAAHLIDTILGNQHIIRDSTIIFYLCNEILSIIENAGRAGLPIPPFLKDAVDSLHRNMKDKDDSE</sequence>
<keyword evidence="2 6" id="KW-0812">Transmembrane</keyword>
<comment type="caution">
    <text evidence="7">The sequence shown here is derived from an EMBL/GenBank/DDBJ whole genome shotgun (WGS) entry which is preliminary data.</text>
</comment>
<evidence type="ECO:0000256" key="2">
    <source>
        <dbReference type="ARBA" id="ARBA00022692"/>
    </source>
</evidence>
<dbReference type="AlphaFoldDB" id="A0A3A1R4E5"/>
<evidence type="ECO:0000256" key="5">
    <source>
        <dbReference type="ARBA" id="ARBA00023600"/>
    </source>
</evidence>